<evidence type="ECO:0000256" key="1">
    <source>
        <dbReference type="SAM" id="Phobius"/>
    </source>
</evidence>
<reference evidence="3 4" key="1">
    <citation type="submission" date="2019-04" db="EMBL/GenBank/DDBJ databases">
        <authorList>
            <person name="Feng G."/>
            <person name="Zhang J."/>
            <person name="Zhu H."/>
        </authorList>
    </citation>
    <scope>NUCLEOTIDE SEQUENCE [LARGE SCALE GENOMIC DNA]</scope>
    <source>
        <strain evidence="3 4">9PBR-1</strain>
    </source>
</reference>
<gene>
    <name evidence="3" type="ORF">E5K02_01215</name>
</gene>
<sequence length="385" mass="44188">MNNKHIPELDDMKNNQFGYLQKLSRPSNAFYNFILITVILIIIALPFISIEVTTSSPASIQTNKHQQTIYSPLSGKIATLKIENNRPVKKGDTLLVLDDAHIINEIELLKDRKAVIEQNMHDITILQNNLKDVRPLMLYTTQYQSQYAHYIEQKSLLSAKFDNAERAYLRYSDLFKQKVIPSSEYEKYELDHKQAQIDLKILETTTRSQWQTDKYSLRQELDNLAVREAQQRELLTKSVVVANMSGTGYNAEGIQSGTFVQGGQKIAEIIPDNDLIAICLISPKDIGFIKENQKVRLQIDAYNYYDWGTINGSVLEIVKDVSIVDNQPFYVVHCKADKTFLTLKSGYRGNLLKGMTGRANFVLTNRTLWQLLFTNINEWLDPKQD</sequence>
<dbReference type="InterPro" id="IPR050739">
    <property type="entry name" value="MFP"/>
</dbReference>
<dbReference type="Gene3D" id="2.40.30.170">
    <property type="match status" value="1"/>
</dbReference>
<accession>A0A4Z0QFW2</accession>
<dbReference type="OrthoDB" id="594147at2"/>
<dbReference type="PANTHER" id="PTHR30386:SF28">
    <property type="entry name" value="EXPORTED PROTEIN"/>
    <property type="match status" value="1"/>
</dbReference>
<proteinExistence type="predicted"/>
<name>A0A4Z0QFW2_9BACT</name>
<evidence type="ECO:0000313" key="3">
    <source>
        <dbReference type="EMBL" id="TGE28113.1"/>
    </source>
</evidence>
<feature type="domain" description="AprE-like beta-barrel" evidence="2">
    <location>
        <begin position="276"/>
        <end position="360"/>
    </location>
</feature>
<keyword evidence="1" id="KW-1133">Transmembrane helix</keyword>
<organism evidence="3 4">
    <name type="scientific">Hymenobacter metallicola</name>
    <dbReference type="NCBI Taxonomy" id="2563114"/>
    <lineage>
        <taxon>Bacteria</taxon>
        <taxon>Pseudomonadati</taxon>
        <taxon>Bacteroidota</taxon>
        <taxon>Cytophagia</taxon>
        <taxon>Cytophagales</taxon>
        <taxon>Hymenobacteraceae</taxon>
        <taxon>Hymenobacter</taxon>
    </lineage>
</organism>
<keyword evidence="4" id="KW-1185">Reference proteome</keyword>
<evidence type="ECO:0000259" key="2">
    <source>
        <dbReference type="Pfam" id="PF26002"/>
    </source>
</evidence>
<dbReference type="EMBL" id="SRMB01000001">
    <property type="protein sequence ID" value="TGE28113.1"/>
    <property type="molecule type" value="Genomic_DNA"/>
</dbReference>
<dbReference type="InterPro" id="IPR058982">
    <property type="entry name" value="Beta-barrel_AprE"/>
</dbReference>
<protein>
    <submittedName>
        <fullName evidence="3">HlyD family efflux transporter periplasmic adaptor subunit</fullName>
    </submittedName>
</protein>
<dbReference type="AlphaFoldDB" id="A0A4Z0QFW2"/>
<dbReference type="Pfam" id="PF26002">
    <property type="entry name" value="Beta-barrel_AprE"/>
    <property type="match status" value="1"/>
</dbReference>
<keyword evidence="1" id="KW-0812">Transmembrane</keyword>
<comment type="caution">
    <text evidence="3">The sequence shown here is derived from an EMBL/GenBank/DDBJ whole genome shotgun (WGS) entry which is preliminary data.</text>
</comment>
<dbReference type="RefSeq" id="WP_135391485.1">
    <property type="nucleotide sequence ID" value="NZ_SRMB01000001.1"/>
</dbReference>
<dbReference type="Proteomes" id="UP000298471">
    <property type="component" value="Unassembled WGS sequence"/>
</dbReference>
<feature type="transmembrane region" description="Helical" evidence="1">
    <location>
        <begin position="29"/>
        <end position="48"/>
    </location>
</feature>
<dbReference type="PANTHER" id="PTHR30386">
    <property type="entry name" value="MEMBRANE FUSION SUBUNIT OF EMRAB-TOLC MULTIDRUG EFFLUX PUMP"/>
    <property type="match status" value="1"/>
</dbReference>
<evidence type="ECO:0000313" key="4">
    <source>
        <dbReference type="Proteomes" id="UP000298471"/>
    </source>
</evidence>
<keyword evidence="1" id="KW-0472">Membrane</keyword>